<feature type="domain" description="SH3" evidence="6">
    <location>
        <begin position="458"/>
        <end position="519"/>
    </location>
</feature>
<gene>
    <name evidence="7" type="ORF">PhCBS80983_g02816</name>
</gene>
<dbReference type="SMART" id="SM00326">
    <property type="entry name" value="SH3"/>
    <property type="match status" value="1"/>
</dbReference>
<feature type="transmembrane region" description="Helical" evidence="4">
    <location>
        <begin position="302"/>
        <end position="324"/>
    </location>
</feature>
<keyword evidence="1 2" id="KW-0728">SH3 domain</keyword>
<feature type="compositionally biased region" description="Pro residues" evidence="3">
    <location>
        <begin position="542"/>
        <end position="558"/>
    </location>
</feature>
<evidence type="ECO:0000256" key="1">
    <source>
        <dbReference type="ARBA" id="ARBA00022443"/>
    </source>
</evidence>
<name>A0A507E795_9FUNG</name>
<feature type="compositionally biased region" description="Low complexity" evidence="3">
    <location>
        <begin position="590"/>
        <end position="599"/>
    </location>
</feature>
<reference evidence="7 8" key="1">
    <citation type="journal article" date="2019" name="Sci. Rep.">
        <title>Comparative genomics of chytrid fungi reveal insights into the obligate biotrophic and pathogenic lifestyle of Synchytrium endobioticum.</title>
        <authorList>
            <person name="van de Vossenberg B.T.L.H."/>
            <person name="Warris S."/>
            <person name="Nguyen H.D.T."/>
            <person name="van Gent-Pelzer M.P.E."/>
            <person name="Joly D.L."/>
            <person name="van de Geest H.C."/>
            <person name="Bonants P.J.M."/>
            <person name="Smith D.S."/>
            <person name="Levesque C.A."/>
            <person name="van der Lee T.A.J."/>
        </authorList>
    </citation>
    <scope>NUCLEOTIDE SEQUENCE [LARGE SCALE GENOMIC DNA]</scope>
    <source>
        <strain evidence="7 8">CBS 809.83</strain>
    </source>
</reference>
<evidence type="ECO:0000313" key="8">
    <source>
        <dbReference type="Proteomes" id="UP000318582"/>
    </source>
</evidence>
<feature type="chain" id="PRO_5021355163" description="SH3 domain-containing protein" evidence="5">
    <location>
        <begin position="22"/>
        <end position="685"/>
    </location>
</feature>
<evidence type="ECO:0000256" key="3">
    <source>
        <dbReference type="SAM" id="MobiDB-lite"/>
    </source>
</evidence>
<evidence type="ECO:0000256" key="5">
    <source>
        <dbReference type="SAM" id="SignalP"/>
    </source>
</evidence>
<feature type="compositionally biased region" description="Low complexity" evidence="3">
    <location>
        <begin position="392"/>
        <end position="413"/>
    </location>
</feature>
<keyword evidence="4" id="KW-0812">Transmembrane</keyword>
<dbReference type="STRING" id="109895.A0A507E795"/>
<dbReference type="InterPro" id="IPR001452">
    <property type="entry name" value="SH3_domain"/>
</dbReference>
<keyword evidence="4" id="KW-1133">Transmembrane helix</keyword>
<organism evidence="7 8">
    <name type="scientific">Powellomyces hirtus</name>
    <dbReference type="NCBI Taxonomy" id="109895"/>
    <lineage>
        <taxon>Eukaryota</taxon>
        <taxon>Fungi</taxon>
        <taxon>Fungi incertae sedis</taxon>
        <taxon>Chytridiomycota</taxon>
        <taxon>Chytridiomycota incertae sedis</taxon>
        <taxon>Chytridiomycetes</taxon>
        <taxon>Spizellomycetales</taxon>
        <taxon>Powellomycetaceae</taxon>
        <taxon>Powellomyces</taxon>
    </lineage>
</organism>
<dbReference type="InterPro" id="IPR036028">
    <property type="entry name" value="SH3-like_dom_sf"/>
</dbReference>
<evidence type="ECO:0000256" key="4">
    <source>
        <dbReference type="SAM" id="Phobius"/>
    </source>
</evidence>
<dbReference type="SUPFAM" id="SSF50044">
    <property type="entry name" value="SH3-domain"/>
    <property type="match status" value="1"/>
</dbReference>
<keyword evidence="4" id="KW-0472">Membrane</keyword>
<dbReference type="EMBL" id="QEAQ01000030">
    <property type="protein sequence ID" value="TPX58970.1"/>
    <property type="molecule type" value="Genomic_DNA"/>
</dbReference>
<protein>
    <recommendedName>
        <fullName evidence="6">SH3 domain-containing protein</fullName>
    </recommendedName>
</protein>
<dbReference type="Gene3D" id="2.30.30.40">
    <property type="entry name" value="SH3 Domains"/>
    <property type="match status" value="1"/>
</dbReference>
<proteinExistence type="predicted"/>
<feature type="region of interest" description="Disordered" evidence="3">
    <location>
        <begin position="365"/>
        <end position="413"/>
    </location>
</feature>
<feature type="region of interest" description="Disordered" evidence="3">
    <location>
        <begin position="524"/>
        <end position="685"/>
    </location>
</feature>
<feature type="region of interest" description="Disordered" evidence="3">
    <location>
        <begin position="252"/>
        <end position="292"/>
    </location>
</feature>
<keyword evidence="5" id="KW-0732">Signal</keyword>
<dbReference type="AlphaFoldDB" id="A0A507E795"/>
<feature type="compositionally biased region" description="Basic and acidic residues" evidence="3">
    <location>
        <begin position="562"/>
        <end position="572"/>
    </location>
</feature>
<dbReference type="PROSITE" id="PS50002">
    <property type="entry name" value="SH3"/>
    <property type="match status" value="1"/>
</dbReference>
<feature type="compositionally biased region" description="Polar residues" evidence="3">
    <location>
        <begin position="674"/>
        <end position="685"/>
    </location>
</feature>
<evidence type="ECO:0000313" key="7">
    <source>
        <dbReference type="EMBL" id="TPX58970.1"/>
    </source>
</evidence>
<feature type="compositionally biased region" description="Low complexity" evidence="3">
    <location>
        <begin position="279"/>
        <end position="292"/>
    </location>
</feature>
<evidence type="ECO:0000256" key="2">
    <source>
        <dbReference type="PROSITE-ProRule" id="PRU00192"/>
    </source>
</evidence>
<dbReference type="Proteomes" id="UP000318582">
    <property type="component" value="Unassembled WGS sequence"/>
</dbReference>
<accession>A0A507E795</accession>
<sequence length="685" mass="71135">MRSNLLWSVGTLAVTLSGVSAQAPPVAPAPPVAAPSVAAPVAPAQAPAAPAAAGCFSLAGSKVCSPWQVAVNPGVYTNLATFEAYITRQYDNSTTYLKQFQDFYGCPGYPGGQIRYHVSFLCGMILDVSTVVGGCNTVGRKPMPMCLSSGVVATKSLENVLQNLGFCSARKDVPPTMTTYQASLLSDNNCVPAVPEEWSSCGFWKESEVAAFCAPTAATRSDPCCSAYATRLAGGVVNVPNSLNGAIPPGLVGRPSASGTQPATSIPPTPAANGTDPNATASAAGGAEAPAGQTYGTPTTPIIVGACVVALVLIAAVVGAVLYARRRKTTRAPDGFLNASNSLGRDGSLKYKGAMAAGAGAGAGAAYGSGSRGGPSPTYGGYDNRSNDHPEMSMNNGGYGYNNTNNNFGNSSNNNNNMMMNNAPTQPPSPSIATGAAAAAAAMMGVESPKEDVGEPIQIAETMEVLYNYVPNLVDEIYLYIGDPVIVKCKFDDGWGYGFNMTTKQEGSFPLACVAPYNSNRSAEINGATPADASNPTAPNEVGPPVPPLSLTPSPPTPSDESGWKDTLDSRRRVSSLTPIPAHLQQRYQTGTPNTGTTTMQSSPLSGEYSAYTRDDGDDDDEGAHLPSTAAPVPQQPEFDGDDDDKPHLHSARQTYQHPPLPFGSYKSYDTELYTPTDSFPSKRN</sequence>
<feature type="signal peptide" evidence="5">
    <location>
        <begin position="1"/>
        <end position="21"/>
    </location>
</feature>
<comment type="caution">
    <text evidence="7">The sequence shown here is derived from an EMBL/GenBank/DDBJ whole genome shotgun (WGS) entry which is preliminary data.</text>
</comment>
<keyword evidence="8" id="KW-1185">Reference proteome</keyword>
<evidence type="ECO:0000259" key="6">
    <source>
        <dbReference type="PROSITE" id="PS50002"/>
    </source>
</evidence>